<dbReference type="Proteomes" id="UP001142292">
    <property type="component" value="Unassembled WGS sequence"/>
</dbReference>
<gene>
    <name evidence="3" type="ORF">GCM10017579_15870</name>
</gene>
<name>A0ABQ5SUR5_9ACTN</name>
<evidence type="ECO:0008006" key="5">
    <source>
        <dbReference type="Google" id="ProtNLM"/>
    </source>
</evidence>
<evidence type="ECO:0000256" key="2">
    <source>
        <dbReference type="SAM" id="SignalP"/>
    </source>
</evidence>
<reference evidence="3" key="2">
    <citation type="submission" date="2023-01" db="EMBL/GenBank/DDBJ databases">
        <authorList>
            <person name="Sun Q."/>
            <person name="Evtushenko L."/>
        </authorList>
    </citation>
    <scope>NUCLEOTIDE SEQUENCE</scope>
    <source>
        <strain evidence="3">VKM Ac-1246</strain>
    </source>
</reference>
<keyword evidence="1" id="KW-0812">Transmembrane</keyword>
<proteinExistence type="predicted"/>
<evidence type="ECO:0000313" key="4">
    <source>
        <dbReference type="Proteomes" id="UP001142292"/>
    </source>
</evidence>
<feature type="transmembrane region" description="Helical" evidence="1">
    <location>
        <begin position="68"/>
        <end position="85"/>
    </location>
</feature>
<comment type="caution">
    <text evidence="3">The sequence shown here is derived from an EMBL/GenBank/DDBJ whole genome shotgun (WGS) entry which is preliminary data.</text>
</comment>
<sequence>MHVEQVKKYVASSLLCSVVLLHSLAMAALGATGADKGGAREGLFVISVLLGVVAVAGVRLINKLSLVTPWFLVAPVIPVLVYYFALWS</sequence>
<accession>A0ABQ5SUR5</accession>
<evidence type="ECO:0000256" key="1">
    <source>
        <dbReference type="SAM" id="Phobius"/>
    </source>
</evidence>
<feature type="transmembrane region" description="Helical" evidence="1">
    <location>
        <begin position="43"/>
        <end position="61"/>
    </location>
</feature>
<dbReference type="EMBL" id="BSEL01000004">
    <property type="protein sequence ID" value="GLJ67551.1"/>
    <property type="molecule type" value="Genomic_DNA"/>
</dbReference>
<keyword evidence="2" id="KW-0732">Signal</keyword>
<reference evidence="3" key="1">
    <citation type="journal article" date="2014" name="Int. J. Syst. Evol. Microbiol.">
        <title>Complete genome of a new Firmicutes species belonging to the dominant human colonic microbiota ('Ruminococcus bicirculans') reveals two chromosomes and a selective capacity to utilize plant glucans.</title>
        <authorList>
            <consortium name="NISC Comparative Sequencing Program"/>
            <person name="Wegmann U."/>
            <person name="Louis P."/>
            <person name="Goesmann A."/>
            <person name="Henrissat B."/>
            <person name="Duncan S.H."/>
            <person name="Flint H.J."/>
        </authorList>
    </citation>
    <scope>NUCLEOTIDE SEQUENCE</scope>
    <source>
        <strain evidence="3">VKM Ac-1246</strain>
    </source>
</reference>
<keyword evidence="1" id="KW-1133">Transmembrane helix</keyword>
<evidence type="ECO:0000313" key="3">
    <source>
        <dbReference type="EMBL" id="GLJ67551.1"/>
    </source>
</evidence>
<keyword evidence="1" id="KW-0472">Membrane</keyword>
<keyword evidence="4" id="KW-1185">Reference proteome</keyword>
<protein>
    <recommendedName>
        <fullName evidence="5">Cyd operon protein YbgE</fullName>
    </recommendedName>
</protein>
<feature type="chain" id="PRO_5047282854" description="Cyd operon protein YbgE" evidence="2">
    <location>
        <begin position="28"/>
        <end position="88"/>
    </location>
</feature>
<feature type="signal peptide" evidence="2">
    <location>
        <begin position="1"/>
        <end position="27"/>
    </location>
</feature>
<organism evidence="3 4">
    <name type="scientific">Nocardioides luteus</name>
    <dbReference type="NCBI Taxonomy" id="1844"/>
    <lineage>
        <taxon>Bacteria</taxon>
        <taxon>Bacillati</taxon>
        <taxon>Actinomycetota</taxon>
        <taxon>Actinomycetes</taxon>
        <taxon>Propionibacteriales</taxon>
        <taxon>Nocardioidaceae</taxon>
        <taxon>Nocardioides</taxon>
    </lineage>
</organism>
<dbReference type="RefSeq" id="WP_189117766.1">
    <property type="nucleotide sequence ID" value="NZ_BMRK01000004.1"/>
</dbReference>